<sequence length="1248" mass="135981">MSSQHGHGIPGPPLTPGSAGSASGDFYSQRRRLVLAQPPSITTNFLRVQGGSPLSQTPISGVSTAGNATPYPYSPNTPVSFISTALHPASHSGPSGVSNPGMEPYSSRQWSQNRHVSGAQRIYGRAANAALSTRETTGMEEAMPSPPPPYSSPETLGSSQQVRRTSPLPDSTRLNASPLPIVSSSHNSPAMPMSPAFPPPPGQSSRHRERSASGLAGTRAFLSGLRGKQAATVEPQVQVGNTMNPPLFDEQRPPAARRAASTGHIQGSAHPISVLAPPSSSERVTPEKSWQPGMPLPPPPPGPPPPGARSQSLNRYAPSSTRSNSITSEDGFESQHQRRVVATSTLGPIPPTPAGWTEDQQKEQSERSQSELHVDGDATYQPLRIDTGAGREASITRRPARRETSTQGIRERRSQSRRARECGADHVMSPASDDSRPSDLIFMPVDGSISRRRERTRAISRHAEPSPKTGAFVHSRYMSQVQPVAQAPATVMNPPYTPAVGSSGREDGDTGKIAALRVPGSASSDRPISHLLHTPNEDSSIPAPLSPSRPASAGLPKRSTKLNGFALQALERHQTFVEKEAAATSDEERLQLFAKFMVHESRLRRDRYTAAYNAMAGDIVDFTRDMWRSYTKSSKRAVTPSTSVSSFDPMVPSWASDGPVSAHAGMPSSASSIGDFTPATDVGSIGEGADFERGEPKQWAETFKPSLSPIQSVAQSNGQDEDSSRGRAPSRWWEQSSGSGSIGRPDRIEKSHRETKYMGVWASELQETAEPSPALSRQSATPGASMQRFSSSDYPPEKSGWHEEADLDTPMATPAQIRKRKSPTPSLEPLNISRLVTLPPPYPRHHPAVNNSHPLLAGLRSEHRELADHRDIQKIKDDFLNREFAVQQEQKEAAKVRRSRLHSSIQAKISNGSISFAAAASSEAEFDKEEAERGKANARAVFDLFETHVAQPLHPLLTARLAQATAALGQLRTELTFGVHASDPNQAQEEGDEQPERLEKLTLLKWLFEAREHLHKAMFDLLAARSEKYSEVILSPYRILGLETKVNDALAFFAKDNRTRQLAFAREALTRYQDLEAVMSRNVSRGVEDQLSAFWDIAPMLLEVIVRVPEKGAMKNFEVAVPEREVEENPGYAVWPLQYLYCLLGHAERSAYGFIESQVNLLCLLHEVRTAVARCAGRARDLERMGAEGMGAGDAEEVERRLDGDLKDKVVEVEEQWRVALGEGLKGCKESVKGWLIEAGGWEEGLDE</sequence>
<feature type="region of interest" description="Disordered" evidence="2">
    <location>
        <begin position="1"/>
        <end position="26"/>
    </location>
</feature>
<evidence type="ECO:0000256" key="1">
    <source>
        <dbReference type="ARBA" id="ARBA00009458"/>
    </source>
</evidence>
<gene>
    <name evidence="3" type="ORF">B0A50_00139</name>
</gene>
<dbReference type="AlphaFoldDB" id="A0A4V5N8I8"/>
<evidence type="ECO:0000313" key="3">
    <source>
        <dbReference type="EMBL" id="TKA34159.1"/>
    </source>
</evidence>
<name>A0A4V5N8I8_9PEZI</name>
<organism evidence="3 4">
    <name type="scientific">Salinomyces thailandicus</name>
    <dbReference type="NCBI Taxonomy" id="706561"/>
    <lineage>
        <taxon>Eukaryota</taxon>
        <taxon>Fungi</taxon>
        <taxon>Dikarya</taxon>
        <taxon>Ascomycota</taxon>
        <taxon>Pezizomycotina</taxon>
        <taxon>Dothideomycetes</taxon>
        <taxon>Dothideomycetidae</taxon>
        <taxon>Mycosphaerellales</taxon>
        <taxon>Teratosphaeriaceae</taxon>
        <taxon>Salinomyces</taxon>
    </lineage>
</organism>
<comment type="similarity">
    <text evidence="1">Belongs to the Bcl-2 family.</text>
</comment>
<dbReference type="PROSITE" id="PS01258">
    <property type="entry name" value="BH2"/>
    <property type="match status" value="1"/>
</dbReference>
<feature type="compositionally biased region" description="Basic and acidic residues" evidence="2">
    <location>
        <begin position="359"/>
        <end position="376"/>
    </location>
</feature>
<feature type="compositionally biased region" description="Pro residues" evidence="2">
    <location>
        <begin position="294"/>
        <end position="307"/>
    </location>
</feature>
<feature type="region of interest" description="Disordered" evidence="2">
    <location>
        <begin position="658"/>
        <end position="691"/>
    </location>
</feature>
<feature type="region of interest" description="Disordered" evidence="2">
    <location>
        <begin position="703"/>
        <end position="750"/>
    </location>
</feature>
<evidence type="ECO:0000313" key="4">
    <source>
        <dbReference type="Proteomes" id="UP000308549"/>
    </source>
</evidence>
<feature type="region of interest" description="Disordered" evidence="2">
    <location>
        <begin position="134"/>
        <end position="220"/>
    </location>
</feature>
<feature type="region of interest" description="Disordered" evidence="2">
    <location>
        <begin position="768"/>
        <end position="829"/>
    </location>
</feature>
<keyword evidence="4" id="KW-1185">Reference proteome</keyword>
<dbReference type="OrthoDB" id="5367052at2759"/>
<feature type="compositionally biased region" description="Low complexity" evidence="2">
    <location>
        <begin position="539"/>
        <end position="556"/>
    </location>
</feature>
<dbReference type="InterPro" id="IPR020726">
    <property type="entry name" value="Bcl2_BH2_motif_CS"/>
</dbReference>
<feature type="region of interest" description="Disordered" evidence="2">
    <location>
        <begin position="490"/>
        <end position="557"/>
    </location>
</feature>
<feature type="compositionally biased region" description="Polar residues" evidence="2">
    <location>
        <begin position="309"/>
        <end position="328"/>
    </location>
</feature>
<feature type="compositionally biased region" description="Basic and acidic residues" evidence="2">
    <location>
        <begin position="401"/>
        <end position="424"/>
    </location>
</feature>
<reference evidence="3 4" key="1">
    <citation type="submission" date="2017-03" db="EMBL/GenBank/DDBJ databases">
        <title>Genomes of endolithic fungi from Antarctica.</title>
        <authorList>
            <person name="Coleine C."/>
            <person name="Masonjones S."/>
            <person name="Stajich J.E."/>
        </authorList>
    </citation>
    <scope>NUCLEOTIDE SEQUENCE [LARGE SCALE GENOMIC DNA]</scope>
    <source>
        <strain evidence="3 4">CCFEE 6315</strain>
    </source>
</reference>
<feature type="compositionally biased region" description="Polar residues" evidence="2">
    <location>
        <begin position="708"/>
        <end position="718"/>
    </location>
</feature>
<dbReference type="Proteomes" id="UP000308549">
    <property type="component" value="Unassembled WGS sequence"/>
</dbReference>
<feature type="compositionally biased region" description="Basic and acidic residues" evidence="2">
    <location>
        <begin position="795"/>
        <end position="804"/>
    </location>
</feature>
<evidence type="ECO:0000256" key="2">
    <source>
        <dbReference type="SAM" id="MobiDB-lite"/>
    </source>
</evidence>
<proteinExistence type="inferred from homology"/>
<feature type="compositionally biased region" description="Basic residues" evidence="2">
    <location>
        <begin position="450"/>
        <end position="460"/>
    </location>
</feature>
<comment type="caution">
    <text evidence="3">The sequence shown here is derived from an EMBL/GenBank/DDBJ whole genome shotgun (WGS) entry which is preliminary data.</text>
</comment>
<feature type="region of interest" description="Disordered" evidence="2">
    <location>
        <begin position="633"/>
        <end position="652"/>
    </location>
</feature>
<accession>A0A4V5N8I8</accession>
<dbReference type="EMBL" id="NAJL01000001">
    <property type="protein sequence ID" value="TKA34159.1"/>
    <property type="molecule type" value="Genomic_DNA"/>
</dbReference>
<feature type="compositionally biased region" description="Polar residues" evidence="2">
    <location>
        <begin position="154"/>
        <end position="175"/>
    </location>
</feature>
<protein>
    <submittedName>
        <fullName evidence="3">Uncharacterized protein</fullName>
    </submittedName>
</protein>
<dbReference type="GO" id="GO:0042981">
    <property type="term" value="P:regulation of apoptotic process"/>
    <property type="evidence" value="ECO:0007669"/>
    <property type="project" value="InterPro"/>
</dbReference>
<feature type="compositionally biased region" description="Polar residues" evidence="2">
    <location>
        <begin position="775"/>
        <end position="793"/>
    </location>
</feature>
<feature type="region of interest" description="Disordered" evidence="2">
    <location>
        <begin position="232"/>
        <end position="469"/>
    </location>
</feature>